<dbReference type="AlphaFoldDB" id="A0A3G8G7W1"/>
<keyword evidence="4" id="KW-0732">Signal</keyword>
<evidence type="ECO:0000256" key="4">
    <source>
        <dbReference type="SAM" id="SignalP"/>
    </source>
</evidence>
<evidence type="ECO:0000259" key="6">
    <source>
        <dbReference type="Pfam" id="PF04864"/>
    </source>
</evidence>
<dbReference type="GO" id="GO:0047654">
    <property type="term" value="F:alliin lyase activity"/>
    <property type="evidence" value="ECO:0007669"/>
    <property type="project" value="UniProtKB-EC"/>
</dbReference>
<name>A0A3G8G7W1_ALLSA</name>
<feature type="domain" description="Alliinase C-terminal" evidence="6">
    <location>
        <begin position="104"/>
        <end position="464"/>
    </location>
</feature>
<keyword evidence="7" id="KW-0456">Lyase</keyword>
<comment type="similarity">
    <text evidence="2">Belongs to the alliinase family.</text>
</comment>
<organism evidence="7">
    <name type="scientific">Allium sativum</name>
    <name type="common">Garlic</name>
    <dbReference type="NCBI Taxonomy" id="4682"/>
    <lineage>
        <taxon>Eukaryota</taxon>
        <taxon>Viridiplantae</taxon>
        <taxon>Streptophyta</taxon>
        <taxon>Embryophyta</taxon>
        <taxon>Tracheophyta</taxon>
        <taxon>Spermatophyta</taxon>
        <taxon>Magnoliopsida</taxon>
        <taxon>Liliopsida</taxon>
        <taxon>Asparagales</taxon>
        <taxon>Amaryllidaceae</taxon>
        <taxon>Allioideae</taxon>
        <taxon>Allieae</taxon>
        <taxon>Allium</taxon>
    </lineage>
</organism>
<dbReference type="InterPro" id="IPR015422">
    <property type="entry name" value="PyrdxlP-dep_Trfase_small"/>
</dbReference>
<feature type="domain" description="Alliinase EGF-like" evidence="5">
    <location>
        <begin position="48"/>
        <end position="102"/>
    </location>
</feature>
<dbReference type="InterPro" id="IPR015424">
    <property type="entry name" value="PyrdxlP-dep_Trfase"/>
</dbReference>
<dbReference type="GO" id="GO:0006520">
    <property type="term" value="P:amino acid metabolic process"/>
    <property type="evidence" value="ECO:0007669"/>
    <property type="project" value="TreeGrafter"/>
</dbReference>
<sequence length="471" mass="53255">MEYHLAGFGKPLLLITLLFISSNLIRGGETAGVGHNITLNSTAFPWRSWTWKAAKEAEAVATINCSSHGRAFLDGIIVDGAPMCECNNCYNGSDCSILLPNCSADVISGDSLVLEEYWMQHKSNTAVLISGWHRMSYFFAPGSFISVVLKKHIKLLHNVVGNAKTDGKYIVFGNGVTQLLNGLIISLSPNVTSNPKAPTKKVVAAVPYYPVFRRQTSYFNFKGYEWKGNASDYVKTTSPENFIELVTSPNNPEGRLRHSIIKGSSAIYDQVYYWPQYSAIKYASDENIMLFTMSKFTGHSGSRFGWALIKEEKVYNKITEYMAQNSEGTSHDTQLRMLKLIKEILLQIKTKRGTIGDINEFGYQALRKRWIELNKLVSSSNRFSLQKLAPEYCNYFKKIRDPSPAYGWLKCEWKEDTDCEEVLRNGQIKTQSGVLFEANSRYARLSLIKTQDDFDQLMQKLKPLVHAKQKN</sequence>
<dbReference type="InterPro" id="IPR006948">
    <property type="entry name" value="Alliinase_C"/>
</dbReference>
<dbReference type="Gene3D" id="3.40.640.10">
    <property type="entry name" value="Type I PLP-dependent aspartate aminotransferase-like (Major domain)"/>
    <property type="match status" value="1"/>
</dbReference>
<evidence type="ECO:0000256" key="3">
    <source>
        <dbReference type="ARBA" id="ARBA00022898"/>
    </source>
</evidence>
<dbReference type="PANTHER" id="PTHR43795:SF20">
    <property type="entry name" value="TRYPTOPHAN AMINOTRANSFERASE-RELATED PROTEIN 3"/>
    <property type="match status" value="1"/>
</dbReference>
<feature type="chain" id="PRO_5018272102" evidence="4">
    <location>
        <begin position="28"/>
        <end position="471"/>
    </location>
</feature>
<feature type="signal peptide" evidence="4">
    <location>
        <begin position="1"/>
        <end position="27"/>
    </location>
</feature>
<evidence type="ECO:0000256" key="2">
    <source>
        <dbReference type="ARBA" id="ARBA00006312"/>
    </source>
</evidence>
<dbReference type="EMBL" id="MH492262">
    <property type="protein sequence ID" value="AZG03003.1"/>
    <property type="molecule type" value="mRNA"/>
</dbReference>
<dbReference type="SUPFAM" id="SSF53383">
    <property type="entry name" value="PLP-dependent transferases"/>
    <property type="match status" value="1"/>
</dbReference>
<dbReference type="InterPro" id="IPR006947">
    <property type="entry name" value="EGF_alliinase"/>
</dbReference>
<dbReference type="Gene3D" id="2.10.25.30">
    <property type="entry name" value="EGF-like, alliinase"/>
    <property type="match status" value="1"/>
</dbReference>
<dbReference type="InterPro" id="IPR015421">
    <property type="entry name" value="PyrdxlP-dep_Trfase_major"/>
</dbReference>
<evidence type="ECO:0000313" key="7">
    <source>
        <dbReference type="EMBL" id="AZG03003.1"/>
    </source>
</evidence>
<evidence type="ECO:0000256" key="1">
    <source>
        <dbReference type="ARBA" id="ARBA00001933"/>
    </source>
</evidence>
<comment type="cofactor">
    <cofactor evidence="1">
        <name>pyridoxal 5'-phosphate</name>
        <dbReference type="ChEBI" id="CHEBI:597326"/>
    </cofactor>
</comment>
<dbReference type="GO" id="GO:0008483">
    <property type="term" value="F:transaminase activity"/>
    <property type="evidence" value="ECO:0007669"/>
    <property type="project" value="TreeGrafter"/>
</dbReference>
<dbReference type="PANTHER" id="PTHR43795">
    <property type="entry name" value="BIFUNCTIONAL ASPARTATE AMINOTRANSFERASE AND GLUTAMATE/ASPARTATE-PREPHENATE AMINOTRANSFERASE-RELATED"/>
    <property type="match status" value="1"/>
</dbReference>
<dbReference type="InterPro" id="IPR050478">
    <property type="entry name" value="Ethylene_sulfur-biosynth"/>
</dbReference>
<evidence type="ECO:0000259" key="5">
    <source>
        <dbReference type="Pfam" id="PF04863"/>
    </source>
</evidence>
<keyword evidence="3" id="KW-0663">Pyridoxal phosphate</keyword>
<dbReference type="Pfam" id="PF04863">
    <property type="entry name" value="EGF_alliinase"/>
    <property type="match status" value="1"/>
</dbReference>
<reference evidence="7" key="1">
    <citation type="submission" date="2018-06" db="EMBL/GenBank/DDBJ databases">
        <title>novel alliinase gene in garlic.</title>
        <authorList>
            <person name="Sayadi V."/>
            <person name="Karimzadeh G."/>
            <person name="Rashidi Monfared S."/>
            <person name="Naghavi M.R."/>
        </authorList>
    </citation>
    <scope>NUCLEOTIDE SEQUENCE</scope>
    <source>
        <strain evidence="7">ISA2</strain>
    </source>
</reference>
<dbReference type="Gene3D" id="3.90.1150.10">
    <property type="entry name" value="Aspartate Aminotransferase, domain 1"/>
    <property type="match status" value="1"/>
</dbReference>
<proteinExistence type="evidence at transcript level"/>
<dbReference type="InterPro" id="IPR037029">
    <property type="entry name" value="Alliinase_N_sf"/>
</dbReference>
<dbReference type="EC" id="4.4.1.4" evidence="7"/>
<accession>A0A3G8G7W1</accession>
<dbReference type="Pfam" id="PF04864">
    <property type="entry name" value="Alliinase_C"/>
    <property type="match status" value="1"/>
</dbReference>
<protein>
    <submittedName>
        <fullName evidence="7">Alliinase</fullName>
        <ecNumber evidence="7">4.4.1.4</ecNumber>
    </submittedName>
</protein>